<dbReference type="InterPro" id="IPR036396">
    <property type="entry name" value="Cyt_P450_sf"/>
</dbReference>
<evidence type="ECO:0000256" key="14">
    <source>
        <dbReference type="PIRSR" id="PIRSR602401-1"/>
    </source>
</evidence>
<dbReference type="FunFam" id="1.10.630.10:FF:000042">
    <property type="entry name" value="Cytochrome P450"/>
    <property type="match status" value="1"/>
</dbReference>
<proteinExistence type="inferred from homology"/>
<evidence type="ECO:0000313" key="16">
    <source>
        <dbReference type="EMBL" id="CAH1155384.1"/>
    </source>
</evidence>
<evidence type="ECO:0000256" key="8">
    <source>
        <dbReference type="ARBA" id="ARBA00022824"/>
    </source>
</evidence>
<dbReference type="GO" id="GO:0005506">
    <property type="term" value="F:iron ion binding"/>
    <property type="evidence" value="ECO:0007669"/>
    <property type="project" value="InterPro"/>
</dbReference>
<keyword evidence="7 14" id="KW-0479">Metal-binding</keyword>
<dbReference type="PRINTS" id="PR00385">
    <property type="entry name" value="P450"/>
</dbReference>
<keyword evidence="17" id="KW-1185">Reference proteome</keyword>
<dbReference type="PANTHER" id="PTHR24292:SF84">
    <property type="entry name" value="CYTOCHROME P450 28A5-RELATED"/>
    <property type="match status" value="1"/>
</dbReference>
<keyword evidence="13" id="KW-0472">Membrane</keyword>
<keyword evidence="12 15" id="KW-0503">Monooxygenase</keyword>
<evidence type="ECO:0000256" key="15">
    <source>
        <dbReference type="RuleBase" id="RU000461"/>
    </source>
</evidence>
<dbReference type="OrthoDB" id="10261556at2759"/>
<evidence type="ECO:0000256" key="12">
    <source>
        <dbReference type="ARBA" id="ARBA00023033"/>
    </source>
</evidence>
<organism evidence="16 17">
    <name type="scientific">Phaedon cochleariae</name>
    <name type="common">Mustard beetle</name>
    <dbReference type="NCBI Taxonomy" id="80249"/>
    <lineage>
        <taxon>Eukaryota</taxon>
        <taxon>Metazoa</taxon>
        <taxon>Ecdysozoa</taxon>
        <taxon>Arthropoda</taxon>
        <taxon>Hexapoda</taxon>
        <taxon>Insecta</taxon>
        <taxon>Pterygota</taxon>
        <taxon>Neoptera</taxon>
        <taxon>Endopterygota</taxon>
        <taxon>Coleoptera</taxon>
        <taxon>Polyphaga</taxon>
        <taxon>Cucujiformia</taxon>
        <taxon>Chrysomeloidea</taxon>
        <taxon>Chrysomelidae</taxon>
        <taxon>Chrysomelinae</taxon>
        <taxon>Chrysomelini</taxon>
        <taxon>Phaedon</taxon>
    </lineage>
</organism>
<dbReference type="PANTHER" id="PTHR24292">
    <property type="entry name" value="CYTOCHROME P450"/>
    <property type="match status" value="1"/>
</dbReference>
<feature type="binding site" description="axial binding residue" evidence="14">
    <location>
        <position position="442"/>
    </location>
    <ligand>
        <name>heme</name>
        <dbReference type="ChEBI" id="CHEBI:30413"/>
    </ligand>
    <ligandPart>
        <name>Fe</name>
        <dbReference type="ChEBI" id="CHEBI:18248"/>
    </ligandPart>
</feature>
<dbReference type="InterPro" id="IPR002401">
    <property type="entry name" value="Cyt_P450_E_grp-I"/>
</dbReference>
<dbReference type="InterPro" id="IPR050476">
    <property type="entry name" value="Insect_CytP450_Detox"/>
</dbReference>
<evidence type="ECO:0008006" key="18">
    <source>
        <dbReference type="Google" id="ProtNLM"/>
    </source>
</evidence>
<dbReference type="GO" id="GO:0016705">
    <property type="term" value="F:oxidoreductase activity, acting on paired donors, with incorporation or reduction of molecular oxygen"/>
    <property type="evidence" value="ECO:0007669"/>
    <property type="project" value="InterPro"/>
</dbReference>
<reference evidence="16" key="1">
    <citation type="submission" date="2022-01" db="EMBL/GenBank/DDBJ databases">
        <authorList>
            <person name="King R."/>
        </authorList>
    </citation>
    <scope>NUCLEOTIDE SEQUENCE</scope>
</reference>
<dbReference type="GO" id="GO:0005789">
    <property type="term" value="C:endoplasmic reticulum membrane"/>
    <property type="evidence" value="ECO:0007669"/>
    <property type="project" value="UniProtKB-SubCell"/>
</dbReference>
<name>A0A9P0GM59_PHACE</name>
<dbReference type="PROSITE" id="PS00086">
    <property type="entry name" value="CYTOCHROME_P450"/>
    <property type="match status" value="1"/>
</dbReference>
<protein>
    <recommendedName>
        <fullName evidence="18">Cytochrome P450</fullName>
    </recommendedName>
</protein>
<sequence length="498" mass="57575">MWLIILITLSIALFYYLITKNLNYWRNRSVPGPDPWPIVGNIGPSLIGRLPAGEIFTNIYRKYEGYPFVGIFRATTPALLVRDPDFVKNITVKDFKHFQNNDLHVDKEVDPLFGRHPFVLKGAEWKIKRAQLSTCFTSGKMKGMYPLIRNSSERMVRYIEDEISKSSTMESRELCVRLTLDNVASCAFGLEGRSFDEPYSSFRQMADEFFSPDNFWMSIRTTILFLIPALGKFFKIKFVSDTITQKLLNTVSSTLKYRKENNVVRNDFLEYVSQLGDNTNVFTDVDITASAASFFGDGYESSSRAMSFLLFELARNPRVQDTLRQEIIESYKNNNDSFSYESIQEMSYLDACFNENMRKNSLVHQLTKLCTEKYTYTPTNPEFKKLTVTVEPGTPVILPITGLQNDPKYFESPDEFKPERFLDKDNIQKFTYLPFGEGPRLCLGQRFGITQVKVGLVHLLKNYRVTVNQKTQLPLKYDPWYIMLHAIGGLWIDLHKVE</sequence>
<keyword evidence="10 15" id="KW-0560">Oxidoreductase</keyword>
<evidence type="ECO:0000256" key="10">
    <source>
        <dbReference type="ARBA" id="ARBA00023002"/>
    </source>
</evidence>
<keyword evidence="9" id="KW-0492">Microsome</keyword>
<dbReference type="GO" id="GO:0004497">
    <property type="term" value="F:monooxygenase activity"/>
    <property type="evidence" value="ECO:0007669"/>
    <property type="project" value="UniProtKB-KW"/>
</dbReference>
<keyword evidence="6 14" id="KW-0349">Heme</keyword>
<evidence type="ECO:0000313" key="17">
    <source>
        <dbReference type="Proteomes" id="UP001153737"/>
    </source>
</evidence>
<gene>
    <name evidence="16" type="ORF">PHAECO_LOCUS6930</name>
</gene>
<keyword evidence="8" id="KW-0256">Endoplasmic reticulum</keyword>
<dbReference type="Pfam" id="PF00067">
    <property type="entry name" value="p450"/>
    <property type="match status" value="1"/>
</dbReference>
<comment type="cofactor">
    <cofactor evidence="1 14">
        <name>heme</name>
        <dbReference type="ChEBI" id="CHEBI:30413"/>
    </cofactor>
</comment>
<dbReference type="AlphaFoldDB" id="A0A9P0GM59"/>
<evidence type="ECO:0000256" key="11">
    <source>
        <dbReference type="ARBA" id="ARBA00023004"/>
    </source>
</evidence>
<dbReference type="PRINTS" id="PR00463">
    <property type="entry name" value="EP450I"/>
</dbReference>
<evidence type="ECO:0000256" key="5">
    <source>
        <dbReference type="ARBA" id="ARBA00010617"/>
    </source>
</evidence>
<dbReference type="InterPro" id="IPR017972">
    <property type="entry name" value="Cyt_P450_CS"/>
</dbReference>
<reference evidence="16" key="2">
    <citation type="submission" date="2022-10" db="EMBL/GenBank/DDBJ databases">
        <authorList>
            <consortium name="ENA_rothamsted_submissions"/>
            <consortium name="culmorum"/>
            <person name="King R."/>
        </authorList>
    </citation>
    <scope>NUCLEOTIDE SEQUENCE</scope>
</reference>
<dbReference type="GO" id="GO:0020037">
    <property type="term" value="F:heme binding"/>
    <property type="evidence" value="ECO:0007669"/>
    <property type="project" value="InterPro"/>
</dbReference>
<dbReference type="Proteomes" id="UP001153737">
    <property type="component" value="Chromosome 2"/>
</dbReference>
<evidence type="ECO:0000256" key="4">
    <source>
        <dbReference type="ARBA" id="ARBA00004406"/>
    </source>
</evidence>
<dbReference type="Gene3D" id="1.10.630.10">
    <property type="entry name" value="Cytochrome P450"/>
    <property type="match status" value="1"/>
</dbReference>
<evidence type="ECO:0000256" key="2">
    <source>
        <dbReference type="ARBA" id="ARBA00003690"/>
    </source>
</evidence>
<accession>A0A9P0GM59</accession>
<evidence type="ECO:0000256" key="7">
    <source>
        <dbReference type="ARBA" id="ARBA00022723"/>
    </source>
</evidence>
<evidence type="ECO:0000256" key="3">
    <source>
        <dbReference type="ARBA" id="ARBA00004174"/>
    </source>
</evidence>
<comment type="similarity">
    <text evidence="5 15">Belongs to the cytochrome P450 family.</text>
</comment>
<dbReference type="EMBL" id="OU896708">
    <property type="protein sequence ID" value="CAH1155384.1"/>
    <property type="molecule type" value="Genomic_DNA"/>
</dbReference>
<keyword evidence="11 14" id="KW-0408">Iron</keyword>
<dbReference type="SUPFAM" id="SSF48264">
    <property type="entry name" value="Cytochrome P450"/>
    <property type="match status" value="1"/>
</dbReference>
<evidence type="ECO:0000256" key="13">
    <source>
        <dbReference type="ARBA" id="ARBA00023136"/>
    </source>
</evidence>
<dbReference type="CDD" id="cd11056">
    <property type="entry name" value="CYP6-like"/>
    <property type="match status" value="1"/>
</dbReference>
<evidence type="ECO:0000256" key="6">
    <source>
        <dbReference type="ARBA" id="ARBA00022617"/>
    </source>
</evidence>
<dbReference type="InterPro" id="IPR001128">
    <property type="entry name" value="Cyt_P450"/>
</dbReference>
<comment type="function">
    <text evidence="2">May be involved in the metabolism of insect hormones and in the breakdown of synthetic insecticides.</text>
</comment>
<evidence type="ECO:0000256" key="1">
    <source>
        <dbReference type="ARBA" id="ARBA00001971"/>
    </source>
</evidence>
<evidence type="ECO:0000256" key="9">
    <source>
        <dbReference type="ARBA" id="ARBA00022848"/>
    </source>
</evidence>
<comment type="subcellular location">
    <subcellularLocation>
        <location evidence="4">Endoplasmic reticulum membrane</location>
        <topology evidence="4">Peripheral membrane protein</topology>
    </subcellularLocation>
    <subcellularLocation>
        <location evidence="3">Microsome membrane</location>
        <topology evidence="3">Peripheral membrane protein</topology>
    </subcellularLocation>
</comment>